<dbReference type="RefSeq" id="WP_328340381.1">
    <property type="nucleotide sequence ID" value="NZ_CP107906.1"/>
</dbReference>
<proteinExistence type="inferred from homology"/>
<name>A0ABZ1NV03_STRVL</name>
<evidence type="ECO:0000259" key="3">
    <source>
        <dbReference type="Pfam" id="PF17853"/>
    </source>
</evidence>
<feature type="domain" description="PucR C-terminal helix-turn-helix" evidence="2">
    <location>
        <begin position="485"/>
        <end position="542"/>
    </location>
</feature>
<evidence type="ECO:0000256" key="1">
    <source>
        <dbReference type="ARBA" id="ARBA00006754"/>
    </source>
</evidence>
<dbReference type="Pfam" id="PF17853">
    <property type="entry name" value="GGDEF_2"/>
    <property type="match status" value="1"/>
</dbReference>
<dbReference type="Pfam" id="PF13556">
    <property type="entry name" value="HTH_30"/>
    <property type="match status" value="1"/>
</dbReference>
<comment type="similarity">
    <text evidence="1">Belongs to the CdaR family.</text>
</comment>
<dbReference type="InterPro" id="IPR042070">
    <property type="entry name" value="PucR_C-HTH_sf"/>
</dbReference>
<gene>
    <name evidence="4" type="ORF">OHB29_20290</name>
</gene>
<organism evidence="4 5">
    <name type="scientific">Streptomyces violaceus</name>
    <name type="common">Streptomyces venezuelae</name>
    <dbReference type="NCBI Taxonomy" id="1936"/>
    <lineage>
        <taxon>Bacteria</taxon>
        <taxon>Bacillati</taxon>
        <taxon>Actinomycetota</taxon>
        <taxon>Actinomycetes</taxon>
        <taxon>Kitasatosporales</taxon>
        <taxon>Streptomycetaceae</taxon>
        <taxon>Streptomyces</taxon>
    </lineage>
</organism>
<sequence>MDSDALPGWDASAASQVTLERLLSVVGAGALELHMAPGGLAAAVTGVSVLDPLDPGFRPRQLVLAVGVDARSAHAVDLLRRAGEVGAAGVVFGPAELGPTVAALRTAAEEAGVAVLFRTTWCTWDQLVGALRAGLASAGVSPGPVGQAVILGDPEQLADAVASLAGGAVTIEDPESRVLAYSSTEEDVDELRRLTILGRRVPPWRVAAMREAGFFRALWGSGDVLHRPAKGGDPERLVVAVRAGGEVLGSIWVAAVAGRPLAPNASEVLRSAAPAAAPHLLRHRTRGADTRLVEDAARAVLEGRGSVEVLAERASWPAQGACAVLAVHYGSVAGDEASRLQGMLALHCSAYGLQAVVVPMGERALTVLGSLDADPQRACRGLADLGSSLAKQLSATRGATTVRVGLGDVVQGLARLPESRWAAESVLDALLAVEGSRVVASTEDVAEAVGIIKVMDALREVDLPVHTPVARLVAFDAEHSGSRMVETLRAYLDHFGDIPAASRALGVHPNSLRYRMRRITQESRIDLDSADARLLAQLQLRLLDGLKGSQPSRP</sequence>
<keyword evidence="5" id="KW-1185">Reference proteome</keyword>
<dbReference type="PANTHER" id="PTHR33744:SF17">
    <property type="entry name" value="CONSERVED PROTEIN"/>
    <property type="match status" value="1"/>
</dbReference>
<dbReference type="EMBL" id="CP107906">
    <property type="protein sequence ID" value="WUG95200.1"/>
    <property type="molecule type" value="Genomic_DNA"/>
</dbReference>
<dbReference type="PANTHER" id="PTHR33744">
    <property type="entry name" value="CARBOHYDRATE DIACID REGULATOR"/>
    <property type="match status" value="1"/>
</dbReference>
<evidence type="ECO:0000313" key="5">
    <source>
        <dbReference type="Proteomes" id="UP001341259"/>
    </source>
</evidence>
<accession>A0ABZ1NV03</accession>
<dbReference type="InterPro" id="IPR051448">
    <property type="entry name" value="CdaR-like_regulators"/>
</dbReference>
<feature type="domain" description="CdaR GGDEF-like" evidence="3">
    <location>
        <begin position="307"/>
        <end position="428"/>
    </location>
</feature>
<evidence type="ECO:0000313" key="4">
    <source>
        <dbReference type="EMBL" id="WUG95200.1"/>
    </source>
</evidence>
<reference evidence="4 5" key="1">
    <citation type="submission" date="2022-10" db="EMBL/GenBank/DDBJ databases">
        <title>The complete genomes of actinobacterial strains from the NBC collection.</title>
        <authorList>
            <person name="Joergensen T.S."/>
            <person name="Alvarez Arevalo M."/>
            <person name="Sterndorff E.B."/>
            <person name="Faurdal D."/>
            <person name="Vuksanovic O."/>
            <person name="Mourched A.-S."/>
            <person name="Charusanti P."/>
            <person name="Shaw S."/>
            <person name="Blin K."/>
            <person name="Weber T."/>
        </authorList>
    </citation>
    <scope>NUCLEOTIDE SEQUENCE [LARGE SCALE GENOMIC DNA]</scope>
    <source>
        <strain evidence="4 5">NBC_00456</strain>
    </source>
</reference>
<dbReference type="Proteomes" id="UP001341259">
    <property type="component" value="Chromosome"/>
</dbReference>
<evidence type="ECO:0000259" key="2">
    <source>
        <dbReference type="Pfam" id="PF13556"/>
    </source>
</evidence>
<dbReference type="Gene3D" id="1.10.10.2840">
    <property type="entry name" value="PucR C-terminal helix-turn-helix domain"/>
    <property type="match status" value="1"/>
</dbReference>
<dbReference type="InterPro" id="IPR025736">
    <property type="entry name" value="PucR_C-HTH_dom"/>
</dbReference>
<dbReference type="InterPro" id="IPR041522">
    <property type="entry name" value="CdaR_GGDEF"/>
</dbReference>
<protein>
    <submittedName>
        <fullName evidence="4">Helix-turn-helix domain-containing protein</fullName>
    </submittedName>
</protein>